<keyword evidence="4 8" id="KW-0507">mRNA processing</keyword>
<dbReference type="InterPro" id="IPR037009">
    <property type="entry name" value="mRNA_triPase_Cet1_sf"/>
</dbReference>
<dbReference type="Gene3D" id="3.20.100.10">
    <property type="entry name" value="mRNA triphosphatase Cet1-like"/>
    <property type="match status" value="1"/>
</dbReference>
<evidence type="ECO:0000256" key="8">
    <source>
        <dbReference type="RuleBase" id="RU367053"/>
    </source>
</evidence>
<evidence type="ECO:0000256" key="4">
    <source>
        <dbReference type="ARBA" id="ARBA00022664"/>
    </source>
</evidence>
<evidence type="ECO:0000256" key="2">
    <source>
        <dbReference type="ARBA" id="ARBA00004123"/>
    </source>
</evidence>
<comment type="subcellular location">
    <subcellularLocation>
        <location evidence="2 8">Nucleus</location>
    </subcellularLocation>
</comment>
<feature type="domain" description="mRNA triphosphatase Cet1-like" evidence="10">
    <location>
        <begin position="46"/>
        <end position="127"/>
    </location>
</feature>
<dbReference type="PANTHER" id="PTHR28118:SF1">
    <property type="entry name" value="POLYNUCLEOTIDE 5'-TRIPHOSPHATASE CTL1-RELATED"/>
    <property type="match status" value="1"/>
</dbReference>
<dbReference type="EMBL" id="CAJVPP010009090">
    <property type="protein sequence ID" value="CAG8702096.1"/>
    <property type="molecule type" value="Genomic_DNA"/>
</dbReference>
<organism evidence="11 12">
    <name type="scientific">Funneliformis mosseae</name>
    <name type="common">Endomycorrhizal fungus</name>
    <name type="synonym">Glomus mosseae</name>
    <dbReference type="NCBI Taxonomy" id="27381"/>
    <lineage>
        <taxon>Eukaryota</taxon>
        <taxon>Fungi</taxon>
        <taxon>Fungi incertae sedis</taxon>
        <taxon>Mucoromycota</taxon>
        <taxon>Glomeromycotina</taxon>
        <taxon>Glomeromycetes</taxon>
        <taxon>Glomerales</taxon>
        <taxon>Glomeraceae</taxon>
        <taxon>Funneliformis</taxon>
    </lineage>
</organism>
<dbReference type="InterPro" id="IPR033469">
    <property type="entry name" value="CYTH-like_dom_sf"/>
</dbReference>
<reference evidence="11" key="1">
    <citation type="submission" date="2021-06" db="EMBL/GenBank/DDBJ databases">
        <authorList>
            <person name="Kallberg Y."/>
            <person name="Tangrot J."/>
            <person name="Rosling A."/>
        </authorList>
    </citation>
    <scope>NUCLEOTIDE SEQUENCE</scope>
    <source>
        <strain evidence="11">87-6 pot B 2015</strain>
    </source>
</reference>
<dbReference type="InterPro" id="IPR040343">
    <property type="entry name" value="Cet1/Ctl1"/>
</dbReference>
<dbReference type="InterPro" id="IPR004206">
    <property type="entry name" value="mRNA_triPase_Cet1"/>
</dbReference>
<dbReference type="AlphaFoldDB" id="A0A9N9N4R6"/>
<comment type="cofactor">
    <cofactor evidence="1 8">
        <name>Mg(2+)</name>
        <dbReference type="ChEBI" id="CHEBI:18420"/>
    </cofactor>
</comment>
<dbReference type="SUPFAM" id="SSF55154">
    <property type="entry name" value="CYTH-like phosphatases"/>
    <property type="match status" value="1"/>
</dbReference>
<keyword evidence="12" id="KW-1185">Reference proteome</keyword>
<keyword evidence="8" id="KW-0506">mRNA capping</keyword>
<feature type="non-terminal residue" evidence="11">
    <location>
        <position position="1"/>
    </location>
</feature>
<evidence type="ECO:0000256" key="3">
    <source>
        <dbReference type="ARBA" id="ARBA00006345"/>
    </source>
</evidence>
<evidence type="ECO:0000256" key="5">
    <source>
        <dbReference type="ARBA" id="ARBA00022801"/>
    </source>
</evidence>
<comment type="subunit">
    <text evidence="8">Heterodimer. The mRNA-capping enzyme is composed of two separate chains alpha and beta, respectively a mRNA guanylyltransferase and an mRNA 5'-triphosphate monophosphatase.</text>
</comment>
<evidence type="ECO:0000313" key="11">
    <source>
        <dbReference type="EMBL" id="CAG8702096.1"/>
    </source>
</evidence>
<proteinExistence type="inferred from homology"/>
<evidence type="ECO:0000256" key="6">
    <source>
        <dbReference type="ARBA" id="ARBA00023242"/>
    </source>
</evidence>
<comment type="caution">
    <text evidence="11">The sequence shown here is derived from an EMBL/GenBank/DDBJ whole genome shotgun (WGS) entry which is preliminary data.</text>
</comment>
<dbReference type="GO" id="GO:0006370">
    <property type="term" value="P:7-methylguanosine mRNA capping"/>
    <property type="evidence" value="ECO:0007669"/>
    <property type="project" value="UniProtKB-UniRule"/>
</dbReference>
<evidence type="ECO:0000259" key="10">
    <source>
        <dbReference type="Pfam" id="PF02940"/>
    </source>
</evidence>
<evidence type="ECO:0000256" key="1">
    <source>
        <dbReference type="ARBA" id="ARBA00001946"/>
    </source>
</evidence>
<name>A0A9N9N4R6_FUNMO</name>
<comment type="similarity">
    <text evidence="3 8">Belongs to the fungal TPase family.</text>
</comment>
<dbReference type="Proteomes" id="UP000789375">
    <property type="component" value="Unassembled WGS sequence"/>
</dbReference>
<keyword evidence="5 8" id="KW-0378">Hydrolase</keyword>
<evidence type="ECO:0000256" key="7">
    <source>
        <dbReference type="ARBA" id="ARBA00047740"/>
    </source>
</evidence>
<evidence type="ECO:0000256" key="9">
    <source>
        <dbReference type="SAM" id="MobiDB-lite"/>
    </source>
</evidence>
<comment type="catalytic activity">
    <reaction evidence="7">
        <text>a 5'-end triphospho-ribonucleoside in mRNA + H2O = a 5'-end diphospho-ribonucleoside in mRNA + phosphate + H(+)</text>
        <dbReference type="Rhea" id="RHEA:67004"/>
        <dbReference type="Rhea" id="RHEA-COMP:17164"/>
        <dbReference type="Rhea" id="RHEA-COMP:17165"/>
        <dbReference type="ChEBI" id="CHEBI:15377"/>
        <dbReference type="ChEBI" id="CHEBI:15378"/>
        <dbReference type="ChEBI" id="CHEBI:43474"/>
        <dbReference type="ChEBI" id="CHEBI:167616"/>
        <dbReference type="ChEBI" id="CHEBI:167618"/>
        <dbReference type="EC" id="3.6.1.74"/>
    </reaction>
    <physiologicalReaction direction="left-to-right" evidence="7">
        <dbReference type="Rhea" id="RHEA:67005"/>
    </physiologicalReaction>
</comment>
<gene>
    <name evidence="11" type="ORF">FMOSSE_LOCUS13868</name>
</gene>
<sequence length="132" mass="15245">MSHIVKRCRTEGDEEEETSSKSKTNGIGSKIPAVLEDSIFGIQPVNDFVRVVSDFLYYHVGREHIEIEAKLGVLVNKQTRERINLPVNCETVIKPDESSWMSFESNMTLEQHRHFNELLNKRFTETKSSTFK</sequence>
<protein>
    <recommendedName>
        <fullName evidence="8">mRNA-capping enzyme subunit beta</fullName>
        <ecNumber evidence="8">3.6.1.74</ecNumber>
    </recommendedName>
    <alternativeName>
        <fullName evidence="8">mRNA 5'-phosphatase</fullName>
    </alternativeName>
    <alternativeName>
        <fullName evidence="8">mRNA 5'-triphosphate monophosphatase</fullName>
    </alternativeName>
</protein>
<accession>A0A9N9N4R6</accession>
<feature type="region of interest" description="Disordered" evidence="9">
    <location>
        <begin position="1"/>
        <end position="27"/>
    </location>
</feature>
<dbReference type="PANTHER" id="PTHR28118">
    <property type="entry name" value="POLYNUCLEOTIDE 5'-TRIPHOSPHATASE-RELATED"/>
    <property type="match status" value="1"/>
</dbReference>
<dbReference type="GO" id="GO:0031533">
    <property type="term" value="C:mRNA capping enzyme complex"/>
    <property type="evidence" value="ECO:0007669"/>
    <property type="project" value="UniProtKB-UniRule"/>
</dbReference>
<dbReference type="GO" id="GO:0004651">
    <property type="term" value="F:polynucleotide 5'-phosphatase activity"/>
    <property type="evidence" value="ECO:0007669"/>
    <property type="project" value="UniProtKB-UniRule"/>
</dbReference>
<dbReference type="EC" id="3.6.1.74" evidence="8"/>
<keyword evidence="6 8" id="KW-0539">Nucleus</keyword>
<dbReference type="Pfam" id="PF02940">
    <property type="entry name" value="mRNA_triPase"/>
    <property type="match status" value="1"/>
</dbReference>
<evidence type="ECO:0000313" key="12">
    <source>
        <dbReference type="Proteomes" id="UP000789375"/>
    </source>
</evidence>
<dbReference type="GO" id="GO:0140818">
    <property type="term" value="F:mRNA 5'-triphosphate monophosphatase activity"/>
    <property type="evidence" value="ECO:0007669"/>
    <property type="project" value="UniProtKB-EC"/>
</dbReference>
<comment type="function">
    <text evidence="8">First step of mRNA capping. Converts the 5'-triphosphate end of a nascent mRNA chain into a diphosphate end.</text>
</comment>